<keyword evidence="6 7" id="KW-0408">Iron</keyword>
<organism evidence="9 10">
    <name type="scientific">Thermomonas beijingensis</name>
    <dbReference type="NCBI Taxonomy" id="2872701"/>
    <lineage>
        <taxon>Bacteria</taxon>
        <taxon>Pseudomonadati</taxon>
        <taxon>Pseudomonadota</taxon>
        <taxon>Gammaproteobacteria</taxon>
        <taxon>Lysobacterales</taxon>
        <taxon>Lysobacteraceae</taxon>
        <taxon>Thermomonas</taxon>
    </lineage>
</organism>
<dbReference type="InterPro" id="IPR038297">
    <property type="entry name" value="CcmH/CycL/NrfF/Ccl2_sf"/>
</dbReference>
<evidence type="ECO:0000256" key="2">
    <source>
        <dbReference type="ARBA" id="ARBA00022617"/>
    </source>
</evidence>
<protein>
    <recommendedName>
        <fullName evidence="7">Cytochrome c-type biogenesis protein</fullName>
    </recommendedName>
</protein>
<dbReference type="Proteomes" id="UP001430290">
    <property type="component" value="Unassembled WGS sequence"/>
</dbReference>
<dbReference type="CDD" id="cd16378">
    <property type="entry name" value="CcmH_N"/>
    <property type="match status" value="1"/>
</dbReference>
<keyword evidence="2 7" id="KW-0349">Heme</keyword>
<dbReference type="InterPro" id="IPR051263">
    <property type="entry name" value="C-type_cytochrome_biogenesis"/>
</dbReference>
<dbReference type="InterPro" id="IPR005616">
    <property type="entry name" value="CcmH/CycL/Ccl2/NrfF_N"/>
</dbReference>
<feature type="signal peptide" evidence="7">
    <location>
        <begin position="1"/>
        <end position="23"/>
    </location>
</feature>
<evidence type="ECO:0000256" key="4">
    <source>
        <dbReference type="ARBA" id="ARBA00022729"/>
    </source>
</evidence>
<evidence type="ECO:0000256" key="3">
    <source>
        <dbReference type="ARBA" id="ARBA00022723"/>
    </source>
</evidence>
<dbReference type="RefSeq" id="WP_223626710.1">
    <property type="nucleotide sequence ID" value="NZ_JAIQDJ010000001.1"/>
</dbReference>
<keyword evidence="7" id="KW-0812">Transmembrane</keyword>
<keyword evidence="10" id="KW-1185">Reference proteome</keyword>
<gene>
    <name evidence="9" type="ORF">K7B09_03220</name>
</gene>
<evidence type="ECO:0000256" key="1">
    <source>
        <dbReference type="ARBA" id="ARBA00010342"/>
    </source>
</evidence>
<evidence type="ECO:0000313" key="10">
    <source>
        <dbReference type="Proteomes" id="UP001430290"/>
    </source>
</evidence>
<evidence type="ECO:0000259" key="8">
    <source>
        <dbReference type="Pfam" id="PF03918"/>
    </source>
</evidence>
<keyword evidence="4 7" id="KW-0732">Signal</keyword>
<dbReference type="EMBL" id="JAIQDJ010000001">
    <property type="protein sequence ID" value="MBZ4185336.1"/>
    <property type="molecule type" value="Genomic_DNA"/>
</dbReference>
<dbReference type="Pfam" id="PF03918">
    <property type="entry name" value="CcmH"/>
    <property type="match status" value="1"/>
</dbReference>
<accession>A0ABS7TBV2</accession>
<sequence>MMRILLTALLWLATLAVALPVFAQAGQQTDAAPLVFRNSGEETRFHQLTLQLRCVMCQNQSLADSNALIALQLRHEVLDLMRQGKSDAQIKDYLVQRYGEFVLYNPRFEGSTWLLWVGPALLLLVGAGAITAIVRKRKPATGNVANDDGQEW</sequence>
<keyword evidence="7" id="KW-0472">Membrane</keyword>
<dbReference type="PANTHER" id="PTHR47870:SF1">
    <property type="entry name" value="CYTOCHROME C-TYPE BIOGENESIS PROTEIN CCMH"/>
    <property type="match status" value="1"/>
</dbReference>
<dbReference type="PANTHER" id="PTHR47870">
    <property type="entry name" value="CYTOCHROME C-TYPE BIOGENESIS PROTEIN CCMH"/>
    <property type="match status" value="1"/>
</dbReference>
<keyword evidence="5" id="KW-0201">Cytochrome c-type biogenesis</keyword>
<name>A0ABS7TBV2_9GAMM</name>
<feature type="domain" description="CcmH/CycL/Ccl2/NrfF N-terminal" evidence="8">
    <location>
        <begin position="28"/>
        <end position="143"/>
    </location>
</feature>
<dbReference type="Gene3D" id="1.10.8.640">
    <property type="entry name" value="Cytochrome C biogenesis protein"/>
    <property type="match status" value="1"/>
</dbReference>
<feature type="chain" id="PRO_5044995463" description="Cytochrome c-type biogenesis protein" evidence="7">
    <location>
        <begin position="24"/>
        <end position="152"/>
    </location>
</feature>
<evidence type="ECO:0000256" key="7">
    <source>
        <dbReference type="RuleBase" id="RU364112"/>
    </source>
</evidence>
<comment type="function">
    <text evidence="7">Possible subunit of a heme lyase.</text>
</comment>
<comment type="similarity">
    <text evidence="1 7">Belongs to the CcmH/CycL/Ccl2/NrfF family.</text>
</comment>
<evidence type="ECO:0000256" key="6">
    <source>
        <dbReference type="ARBA" id="ARBA00023004"/>
    </source>
</evidence>
<proteinExistence type="inferred from homology"/>
<evidence type="ECO:0000256" key="5">
    <source>
        <dbReference type="ARBA" id="ARBA00022748"/>
    </source>
</evidence>
<keyword evidence="3 7" id="KW-0479">Metal-binding</keyword>
<evidence type="ECO:0000313" key="9">
    <source>
        <dbReference type="EMBL" id="MBZ4185336.1"/>
    </source>
</evidence>
<comment type="caution">
    <text evidence="9">The sequence shown here is derived from an EMBL/GenBank/DDBJ whole genome shotgun (WGS) entry which is preliminary data.</text>
</comment>
<feature type="transmembrane region" description="Helical" evidence="7">
    <location>
        <begin position="113"/>
        <end position="134"/>
    </location>
</feature>
<keyword evidence="7" id="KW-1133">Transmembrane helix</keyword>
<reference evidence="9" key="1">
    <citation type="submission" date="2021-09" db="EMBL/GenBank/DDBJ databases">
        <authorList>
            <person name="Wu T."/>
            <person name="Guo S.Z."/>
        </authorList>
    </citation>
    <scope>NUCLEOTIDE SEQUENCE</scope>
    <source>
        <strain evidence="9">RSS-23</strain>
    </source>
</reference>